<comment type="similarity">
    <text evidence="1 6">Belongs to the peptidase S14 family.</text>
</comment>
<evidence type="ECO:0000256" key="6">
    <source>
        <dbReference type="RuleBase" id="RU003567"/>
    </source>
</evidence>
<dbReference type="RefSeq" id="WP_062801147.1">
    <property type="nucleotide sequence ID" value="NZ_CP014844.1"/>
</dbReference>
<dbReference type="InterPro" id="IPR029045">
    <property type="entry name" value="ClpP/crotonase-like_dom_sf"/>
</dbReference>
<keyword evidence="2" id="KW-0963">Cytoplasm</keyword>
<proteinExistence type="inferred from homology"/>
<feature type="compositionally biased region" description="Pro residues" evidence="7">
    <location>
        <begin position="238"/>
        <end position="250"/>
    </location>
</feature>
<evidence type="ECO:0000256" key="1">
    <source>
        <dbReference type="ARBA" id="ARBA00007039"/>
    </source>
</evidence>
<dbReference type="STRING" id="1796606.A2G96_16905"/>
<organism evidence="8 9">
    <name type="scientific">Cupriavidus nantongensis</name>
    <dbReference type="NCBI Taxonomy" id="1796606"/>
    <lineage>
        <taxon>Bacteria</taxon>
        <taxon>Pseudomonadati</taxon>
        <taxon>Pseudomonadota</taxon>
        <taxon>Betaproteobacteria</taxon>
        <taxon>Burkholderiales</taxon>
        <taxon>Burkholderiaceae</taxon>
        <taxon>Cupriavidus</taxon>
    </lineage>
</organism>
<dbReference type="KEGG" id="cnan:A2G96_16905"/>
<gene>
    <name evidence="8" type="ORF">A2G96_16905</name>
</gene>
<evidence type="ECO:0000256" key="2">
    <source>
        <dbReference type="ARBA" id="ARBA00022490"/>
    </source>
</evidence>
<dbReference type="Gene3D" id="3.90.226.10">
    <property type="entry name" value="2-enoyl-CoA Hydratase, Chain A, domain 1"/>
    <property type="match status" value="1"/>
</dbReference>
<dbReference type="GO" id="GO:0004176">
    <property type="term" value="F:ATP-dependent peptidase activity"/>
    <property type="evidence" value="ECO:0007669"/>
    <property type="project" value="InterPro"/>
</dbReference>
<dbReference type="GO" id="GO:0009368">
    <property type="term" value="C:endopeptidase Clp complex"/>
    <property type="evidence" value="ECO:0007669"/>
    <property type="project" value="TreeGrafter"/>
</dbReference>
<dbReference type="CDD" id="cd07016">
    <property type="entry name" value="S14_ClpP_1"/>
    <property type="match status" value="1"/>
</dbReference>
<dbReference type="PANTHER" id="PTHR10381">
    <property type="entry name" value="ATP-DEPENDENT CLP PROTEASE PROTEOLYTIC SUBUNIT"/>
    <property type="match status" value="1"/>
</dbReference>
<evidence type="ECO:0000256" key="3">
    <source>
        <dbReference type="ARBA" id="ARBA00022670"/>
    </source>
</evidence>
<evidence type="ECO:0000256" key="7">
    <source>
        <dbReference type="SAM" id="MobiDB-lite"/>
    </source>
</evidence>
<accession>A0A142JMG9</accession>
<dbReference type="GO" id="GO:0051117">
    <property type="term" value="F:ATPase binding"/>
    <property type="evidence" value="ECO:0007669"/>
    <property type="project" value="TreeGrafter"/>
</dbReference>
<dbReference type="Proteomes" id="UP000075238">
    <property type="component" value="Chromosome 1"/>
</dbReference>
<evidence type="ECO:0000313" key="9">
    <source>
        <dbReference type="Proteomes" id="UP000075238"/>
    </source>
</evidence>
<keyword evidence="4" id="KW-0378">Hydrolase</keyword>
<dbReference type="PANTHER" id="PTHR10381:SF70">
    <property type="entry name" value="ATP-DEPENDENT CLP PROTEASE PROTEOLYTIC SUBUNIT"/>
    <property type="match status" value="1"/>
</dbReference>
<name>A0A142JMG9_9BURK</name>
<dbReference type="GO" id="GO:0004252">
    <property type="term" value="F:serine-type endopeptidase activity"/>
    <property type="evidence" value="ECO:0007669"/>
    <property type="project" value="InterPro"/>
</dbReference>
<evidence type="ECO:0000256" key="4">
    <source>
        <dbReference type="ARBA" id="ARBA00022801"/>
    </source>
</evidence>
<dbReference type="InterPro" id="IPR023562">
    <property type="entry name" value="ClpP/TepA"/>
</dbReference>
<sequence>MPKPRNWYAMQAKTDSERTIAELRIYDEIGFWGVTAGAFVSALNAIADTADEVLVSVNSIGGDVFDAFAIYNALRRFSGRVTTRVDGVAASAASLVVMAGDRIVMPENAQLMIHNPWTITAGEASDLRRIADMMDNARDGIMAAYRNKSGQDEAELIRMMDEETWLTALEAQALGMCDVIEAPVRLAASARSVEVIAKYRRTPEDLRAQLQDAPAAEPPVLTDPAAEPPSASQTTVDPPSPTNTPAPADPEPAASLVAHVLASCRAAQIGHLGESVLLSCGLLDRAGADARIAQAREIAGLCVAAKAADRAAELVSSGLSVEQARARLFDTVIDRSGQQINNKQPTGPAAPEVPLAASVYAARGQARARQGRYSA</sequence>
<dbReference type="PRINTS" id="PR00127">
    <property type="entry name" value="CLPPROTEASEP"/>
</dbReference>
<keyword evidence="9" id="KW-1185">Reference proteome</keyword>
<dbReference type="EMBL" id="CP014844">
    <property type="protein sequence ID" value="AMR79281.1"/>
    <property type="molecule type" value="Genomic_DNA"/>
</dbReference>
<protein>
    <recommendedName>
        <fullName evidence="6">ATP-dependent Clp protease proteolytic subunit</fullName>
    </recommendedName>
</protein>
<reference evidence="8 9" key="1">
    <citation type="submission" date="2016-03" db="EMBL/GenBank/DDBJ databases">
        <title>Complete genome sequence of a novel chlorpyrifos degrading bacterium, Cupriavidus nantongensis sp. X1.</title>
        <authorList>
            <person name="Fang L."/>
        </authorList>
    </citation>
    <scope>NUCLEOTIDE SEQUENCE [LARGE SCALE GENOMIC DNA]</scope>
    <source>
        <strain evidence="8 9">X1</strain>
    </source>
</reference>
<keyword evidence="5" id="KW-0720">Serine protease</keyword>
<dbReference type="Pfam" id="PF00574">
    <property type="entry name" value="CLP_protease"/>
    <property type="match status" value="1"/>
</dbReference>
<keyword evidence="3" id="KW-0645">Protease</keyword>
<dbReference type="SUPFAM" id="SSF52096">
    <property type="entry name" value="ClpP/crotonase"/>
    <property type="match status" value="1"/>
</dbReference>
<feature type="region of interest" description="Disordered" evidence="7">
    <location>
        <begin position="215"/>
        <end position="251"/>
    </location>
</feature>
<dbReference type="NCBIfam" id="NF045542">
    <property type="entry name" value="Clp_rel_HeadMat"/>
    <property type="match status" value="1"/>
</dbReference>
<dbReference type="InterPro" id="IPR001907">
    <property type="entry name" value="ClpP"/>
</dbReference>
<evidence type="ECO:0000256" key="5">
    <source>
        <dbReference type="ARBA" id="ARBA00022825"/>
    </source>
</evidence>
<dbReference type="AlphaFoldDB" id="A0A142JMG9"/>
<dbReference type="OrthoDB" id="9806592at2"/>
<dbReference type="GO" id="GO:0006515">
    <property type="term" value="P:protein quality control for misfolded or incompletely synthesized proteins"/>
    <property type="evidence" value="ECO:0007669"/>
    <property type="project" value="TreeGrafter"/>
</dbReference>
<evidence type="ECO:0000313" key="8">
    <source>
        <dbReference type="EMBL" id="AMR79281.1"/>
    </source>
</evidence>